<keyword evidence="4" id="KW-1185">Reference proteome</keyword>
<dbReference type="SMART" id="SM00955">
    <property type="entry name" value="RNB"/>
    <property type="match status" value="1"/>
</dbReference>
<dbReference type="EMBL" id="GL349437">
    <property type="protein sequence ID" value="KNC53450.1"/>
    <property type="molecule type" value="Genomic_DNA"/>
</dbReference>
<gene>
    <name evidence="3" type="ORF">AMSG_01163</name>
</gene>
<dbReference type="RefSeq" id="XP_013761774.1">
    <property type="nucleotide sequence ID" value="XM_013906320.1"/>
</dbReference>
<dbReference type="InterPro" id="IPR001900">
    <property type="entry name" value="RNase_II/R"/>
</dbReference>
<dbReference type="InterPro" id="IPR012340">
    <property type="entry name" value="NA-bd_OB-fold"/>
</dbReference>
<organism evidence="3 4">
    <name type="scientific">Thecamonas trahens ATCC 50062</name>
    <dbReference type="NCBI Taxonomy" id="461836"/>
    <lineage>
        <taxon>Eukaryota</taxon>
        <taxon>Apusozoa</taxon>
        <taxon>Apusomonadida</taxon>
        <taxon>Apusomonadidae</taxon>
        <taxon>Thecamonas</taxon>
    </lineage>
</organism>
<dbReference type="GeneID" id="25560924"/>
<dbReference type="InterPro" id="IPR027417">
    <property type="entry name" value="P-loop_NTPase"/>
</dbReference>
<protein>
    <recommendedName>
        <fullName evidence="2">RNB domain-containing protein</fullName>
    </recommendedName>
</protein>
<dbReference type="Proteomes" id="UP000054408">
    <property type="component" value="Unassembled WGS sequence"/>
</dbReference>
<proteinExistence type="predicted"/>
<feature type="region of interest" description="Disordered" evidence="1">
    <location>
        <begin position="630"/>
        <end position="675"/>
    </location>
</feature>
<evidence type="ECO:0000256" key="1">
    <source>
        <dbReference type="SAM" id="MobiDB-lite"/>
    </source>
</evidence>
<name>A0A0L0DME9_THETB</name>
<reference evidence="3 4" key="1">
    <citation type="submission" date="2010-05" db="EMBL/GenBank/DDBJ databases">
        <title>The Genome Sequence of Thecamonas trahens ATCC 50062.</title>
        <authorList>
            <consortium name="The Broad Institute Genome Sequencing Platform"/>
            <person name="Russ C."/>
            <person name="Cuomo C."/>
            <person name="Shea T."/>
            <person name="Young S.K."/>
            <person name="Zeng Q."/>
            <person name="Koehrsen M."/>
            <person name="Haas B."/>
            <person name="Borodovsky M."/>
            <person name="Guigo R."/>
            <person name="Alvarado L."/>
            <person name="Berlin A."/>
            <person name="Bochicchio J."/>
            <person name="Borenstein D."/>
            <person name="Chapman S."/>
            <person name="Chen Z."/>
            <person name="Freedman E."/>
            <person name="Gellesch M."/>
            <person name="Goldberg J."/>
            <person name="Griggs A."/>
            <person name="Gujja S."/>
            <person name="Heilman E."/>
            <person name="Heiman D."/>
            <person name="Hepburn T."/>
            <person name="Howarth C."/>
            <person name="Jen D."/>
            <person name="Larson L."/>
            <person name="Mehta T."/>
            <person name="Park D."/>
            <person name="Pearson M."/>
            <person name="Roberts A."/>
            <person name="Saif S."/>
            <person name="Shenoy N."/>
            <person name="Sisk P."/>
            <person name="Stolte C."/>
            <person name="Sykes S."/>
            <person name="Thomson T."/>
            <person name="Walk T."/>
            <person name="White J."/>
            <person name="Yandava C."/>
            <person name="Burger G."/>
            <person name="Gray M.W."/>
            <person name="Holland P.W.H."/>
            <person name="King N."/>
            <person name="Lang F.B.F."/>
            <person name="Roger A.J."/>
            <person name="Ruiz-Trillo I."/>
            <person name="Lander E."/>
            <person name="Nusbaum C."/>
        </authorList>
    </citation>
    <scope>NUCLEOTIDE SEQUENCE [LARGE SCALE GENOMIC DNA]</scope>
    <source>
        <strain evidence="3 4">ATCC 50062</strain>
    </source>
</reference>
<feature type="domain" description="RNB" evidence="2">
    <location>
        <begin position="353"/>
        <end position="748"/>
    </location>
</feature>
<dbReference type="GO" id="GO:0004540">
    <property type="term" value="F:RNA nuclease activity"/>
    <property type="evidence" value="ECO:0007669"/>
    <property type="project" value="InterPro"/>
</dbReference>
<evidence type="ECO:0000313" key="4">
    <source>
        <dbReference type="Proteomes" id="UP000054408"/>
    </source>
</evidence>
<feature type="compositionally biased region" description="Basic residues" evidence="1">
    <location>
        <begin position="647"/>
        <end position="659"/>
    </location>
</feature>
<feature type="region of interest" description="Disordered" evidence="1">
    <location>
        <begin position="195"/>
        <end position="293"/>
    </location>
</feature>
<feature type="compositionally biased region" description="Low complexity" evidence="1">
    <location>
        <begin position="223"/>
        <end position="278"/>
    </location>
</feature>
<evidence type="ECO:0000313" key="3">
    <source>
        <dbReference type="EMBL" id="KNC53450.1"/>
    </source>
</evidence>
<evidence type="ECO:0000259" key="2">
    <source>
        <dbReference type="SMART" id="SM00955"/>
    </source>
</evidence>
<dbReference type="Gene3D" id="3.40.50.300">
    <property type="entry name" value="P-loop containing nucleotide triphosphate hydrolases"/>
    <property type="match status" value="1"/>
</dbReference>
<dbReference type="SUPFAM" id="SSF50249">
    <property type="entry name" value="Nucleic acid-binding proteins"/>
    <property type="match status" value="1"/>
</dbReference>
<dbReference type="Pfam" id="PF00773">
    <property type="entry name" value="RNB"/>
    <property type="match status" value="1"/>
</dbReference>
<feature type="compositionally biased region" description="Pro residues" evidence="1">
    <location>
        <begin position="197"/>
        <end position="207"/>
    </location>
</feature>
<dbReference type="GO" id="GO:0003723">
    <property type="term" value="F:RNA binding"/>
    <property type="evidence" value="ECO:0007669"/>
    <property type="project" value="InterPro"/>
</dbReference>
<accession>A0A0L0DME9</accession>
<sequence length="1354" mass="141416">MARELRSALRSASVGSLTVLPLDNVQGLEFEVIFLLTDGKSVDRLARLVHQPRRMNTAISRARNLVVTVGHVPDILEDPAWHMYGHTCAFGADTFSRFLSMMAMRAVLPAAPGKIAALLDTLESTIDSLQIFAQDAEWSTTFFAPAKALAASLPFVQEILAVELAAVDAAKAKQSTAEPALSFAKTFKAPAELGFVPPSPTASPSPFPQLRASADSHAHAEYDAAQARSRSAAQAQAQAQAVSKVAQAAQSDAPAPAPQAKASTPTGGPPGFDAAPAPQASPSPRPAPMDTAPKQLPATVAAIIGPLITEYCGALEMEPIALVAPEAQTFTAAALDEAVTASAPTPQDELKRRLETTAARFSAPGASVPPRCFTLTEPHARDPQVALTLTGLQQDGQGNVSRVRIGVHVADLAARLRAGGELEAAILARDQTLHINLPDGSKVRRALFPSILEKTAALAADGTPKLTVSLALDIAMEPATGKWAVASSAFVETAWLIDENVTFAAAESSPLFELLFAMTDDLRAARCGGKGTTRPEYAIEYLRAAHPPQPVVRNRTASRARSALDELCITYASLAGAALKASATEDCPVLLAAEPAPSVQTMEALERTLERLGGDAADVTSAVRKLREWHTADDTPSSPGAKYAVRGAKKQSRGKKQRGKSLVWHDQTPTAADAKPPAALGALTSQTLREAVEAALGRGRTRYLAVTKSNTATPHVFHGVAAFAPVTSPLRSAAHVLAQQRLKAAVIGSSVAVTVGVKDIVQELSTKAANCGRASIKLERALFLASLQAAPLTARGMVVEILRSGAMPTGVRLFVPELAWAWPGGRGALPGIVVPLGALGSVVSTSSYARASSKSAPEVVIAQETADGKNSLALVPFTTEVCVLVGARPVGDSGKLSPALLTAWLGTKPSGPGCCVAHTTSPRAWLDANDPLDTSAGPSSSSDVGGGAVATSTVPGAEVHALKAGIVCTGMAVYTASSSAPPGLETTGRSKLFTDATVTWRNDGCGVVELPMWTVQPRPVARQLFACVRSASGSAHCAVSRIRPLPDAPETMELTLQPLADAASGVFSARLLAVAAVELFVLPAVYASQLEILEAATAVGEGAVERNSRPPALSALMSTPSPVRTPAKLRTTFKAPSFVIGDTENVPGGLLVLPSSLPEAARALVGAGEVMVVTSMHARSLASAEDVLNRAGVRYVRAAADEQLWHETSGLHRMLRLRARVNGELVPAISELVDLTAPEARSENHLDLLVYNDAKVGGALRELEASARSASREQAEKLVKEYFGLWQAAAHRILTRSVLVAPTAAFARGRLLAGLRPAVTAVAIPASVSTEAALTTELIVPAARTRNRVLVYRR</sequence>